<dbReference type="InterPro" id="IPR001789">
    <property type="entry name" value="Sig_transdc_resp-reg_receiver"/>
</dbReference>
<dbReference type="PANTHER" id="PTHR45138">
    <property type="entry name" value="REGULATORY COMPONENTS OF SENSORY TRANSDUCTION SYSTEM"/>
    <property type="match status" value="1"/>
</dbReference>
<dbReference type="NCBIfam" id="TIGR00254">
    <property type="entry name" value="GGDEF"/>
    <property type="match status" value="1"/>
</dbReference>
<feature type="modified residue" description="4-aspartylphosphate" evidence="3">
    <location>
        <position position="205"/>
    </location>
</feature>
<dbReference type="Pfam" id="PF00072">
    <property type="entry name" value="Response_reg"/>
    <property type="match status" value="2"/>
</dbReference>
<feature type="domain" description="Response regulatory" evidence="5">
    <location>
        <begin position="156"/>
        <end position="272"/>
    </location>
</feature>
<name>A0A5J6N0W1_9PROT</name>
<organism evidence="7 8">
    <name type="scientific">Hypericibacter adhaerens</name>
    <dbReference type="NCBI Taxonomy" id="2602016"/>
    <lineage>
        <taxon>Bacteria</taxon>
        <taxon>Pseudomonadati</taxon>
        <taxon>Pseudomonadota</taxon>
        <taxon>Alphaproteobacteria</taxon>
        <taxon>Rhodospirillales</taxon>
        <taxon>Dongiaceae</taxon>
        <taxon>Hypericibacter</taxon>
    </lineage>
</organism>
<dbReference type="PROSITE" id="PS50110">
    <property type="entry name" value="RESPONSE_REGULATORY"/>
    <property type="match status" value="2"/>
</dbReference>
<dbReference type="OrthoDB" id="9812260at2"/>
<dbReference type="CDD" id="cd01949">
    <property type="entry name" value="GGDEF"/>
    <property type="match status" value="1"/>
</dbReference>
<feature type="domain" description="Response regulatory" evidence="5">
    <location>
        <begin position="4"/>
        <end position="120"/>
    </location>
</feature>
<dbReference type="Pfam" id="PF00990">
    <property type="entry name" value="GGDEF"/>
    <property type="match status" value="1"/>
</dbReference>
<proteinExistence type="predicted"/>
<dbReference type="InterPro" id="IPR000160">
    <property type="entry name" value="GGDEF_dom"/>
</dbReference>
<evidence type="ECO:0000256" key="1">
    <source>
        <dbReference type="ARBA" id="ARBA00012528"/>
    </source>
</evidence>
<feature type="modified residue" description="4-aspartylphosphate" evidence="3">
    <location>
        <position position="53"/>
    </location>
</feature>
<sequence>MSGRVLVVDDVAANRRLLEAKLSAEYFDVTLAENGPDALAKIEQSPPDIVLLDVMMPEMDGFEVCRRIRADPRSAHLPVVMVTALSDVSDRVRGIEAGADDFLTKPVNDLALFARVRSLLRLKLMMDEWRVREAVWNRFAMDGAPASDEVDHGRARVLLIAKPGDTADRVTQTLAQDKNDTLLLPAGPDAVQRARSEAFDLVIVDFAIGASEGLRICSQLRAYEGTRQLPILVIVGSIDAPELAKALDIGATDYLVEPIDGSELQARTRTQVRRSRYYDLLRRHYEKGLSLALIDSLTGLNNRRYMEQHLAELMRRTNASGKPLSLLVGDIDHFKQVNDRHGHAAGDEVLKEVARRLTANLRSFDMVVRLGGEEFFVAMPEVGYEAALSVGDRLRKSVAEKPIQIPGQDAIPVTISLGVTLADIDEPMEAGLKRADQAMYRAKQSGRNRVDALPAPSQEPPKKAVAGE</sequence>
<dbReference type="GO" id="GO:0000160">
    <property type="term" value="P:phosphorelay signal transduction system"/>
    <property type="evidence" value="ECO:0007669"/>
    <property type="project" value="InterPro"/>
</dbReference>
<dbReference type="SMART" id="SM00267">
    <property type="entry name" value="GGDEF"/>
    <property type="match status" value="1"/>
</dbReference>
<dbReference type="NCBIfam" id="NF007135">
    <property type="entry name" value="PRK09581.1"/>
    <property type="match status" value="1"/>
</dbReference>
<dbReference type="InterPro" id="IPR050469">
    <property type="entry name" value="Diguanylate_Cyclase"/>
</dbReference>
<dbReference type="Gene3D" id="6.10.250.690">
    <property type="match status" value="1"/>
</dbReference>
<keyword evidence="8" id="KW-1185">Reference proteome</keyword>
<dbReference type="FunFam" id="3.30.70.270:FF:000001">
    <property type="entry name" value="Diguanylate cyclase domain protein"/>
    <property type="match status" value="1"/>
</dbReference>
<dbReference type="Gene3D" id="3.40.50.2300">
    <property type="match status" value="1"/>
</dbReference>
<reference evidence="7 8" key="1">
    <citation type="submission" date="2019-08" db="EMBL/GenBank/DDBJ databases">
        <title>Hyperibacter terrae gen. nov., sp. nov. and Hyperibacter viscosus sp. nov., two new members in the family Rhodospirillaceae isolated from the rhizosphere of Hypericum perforatum.</title>
        <authorList>
            <person name="Noviana Z."/>
        </authorList>
    </citation>
    <scope>NUCLEOTIDE SEQUENCE [LARGE SCALE GENOMIC DNA]</scope>
    <source>
        <strain evidence="7 8">R5959</strain>
    </source>
</reference>
<dbReference type="GO" id="GO:0052621">
    <property type="term" value="F:diguanylate cyclase activity"/>
    <property type="evidence" value="ECO:0007669"/>
    <property type="project" value="UniProtKB-EC"/>
</dbReference>
<dbReference type="Proteomes" id="UP000325797">
    <property type="component" value="Chromosome"/>
</dbReference>
<dbReference type="EMBL" id="CP042582">
    <property type="protein sequence ID" value="QEX23117.1"/>
    <property type="molecule type" value="Genomic_DNA"/>
</dbReference>
<dbReference type="GO" id="GO:0043709">
    <property type="term" value="P:cell adhesion involved in single-species biofilm formation"/>
    <property type="evidence" value="ECO:0007669"/>
    <property type="project" value="TreeGrafter"/>
</dbReference>
<evidence type="ECO:0000259" key="6">
    <source>
        <dbReference type="PROSITE" id="PS50887"/>
    </source>
</evidence>
<evidence type="ECO:0000256" key="3">
    <source>
        <dbReference type="PROSITE-ProRule" id="PRU00169"/>
    </source>
</evidence>
<dbReference type="AlphaFoldDB" id="A0A5J6N0W1"/>
<dbReference type="SMART" id="SM00448">
    <property type="entry name" value="REC"/>
    <property type="match status" value="2"/>
</dbReference>
<dbReference type="GO" id="GO:0005886">
    <property type="term" value="C:plasma membrane"/>
    <property type="evidence" value="ECO:0007669"/>
    <property type="project" value="TreeGrafter"/>
</dbReference>
<accession>A0A5J6N0W1</accession>
<evidence type="ECO:0000256" key="4">
    <source>
        <dbReference type="SAM" id="MobiDB-lite"/>
    </source>
</evidence>
<dbReference type="InterPro" id="IPR043128">
    <property type="entry name" value="Rev_trsase/Diguanyl_cyclase"/>
</dbReference>
<keyword evidence="3" id="KW-0597">Phosphoprotein</keyword>
<evidence type="ECO:0000259" key="5">
    <source>
        <dbReference type="PROSITE" id="PS50110"/>
    </source>
</evidence>
<comment type="catalytic activity">
    <reaction evidence="2">
        <text>2 GTP = 3',3'-c-di-GMP + 2 diphosphate</text>
        <dbReference type="Rhea" id="RHEA:24898"/>
        <dbReference type="ChEBI" id="CHEBI:33019"/>
        <dbReference type="ChEBI" id="CHEBI:37565"/>
        <dbReference type="ChEBI" id="CHEBI:58805"/>
        <dbReference type="EC" id="2.7.7.65"/>
    </reaction>
</comment>
<evidence type="ECO:0000313" key="7">
    <source>
        <dbReference type="EMBL" id="QEX23117.1"/>
    </source>
</evidence>
<evidence type="ECO:0000313" key="8">
    <source>
        <dbReference type="Proteomes" id="UP000325797"/>
    </source>
</evidence>
<gene>
    <name evidence="7" type="primary">pleD</name>
    <name evidence="7" type="ORF">FRZ61_30520</name>
</gene>
<feature type="region of interest" description="Disordered" evidence="4">
    <location>
        <begin position="443"/>
        <end position="468"/>
    </location>
</feature>
<dbReference type="KEGG" id="hadh:FRZ61_30520"/>
<dbReference type="InterPro" id="IPR011006">
    <property type="entry name" value="CheY-like_superfamily"/>
</dbReference>
<dbReference type="EC" id="2.7.7.65" evidence="1"/>
<feature type="domain" description="GGDEF" evidence="6">
    <location>
        <begin position="322"/>
        <end position="455"/>
    </location>
</feature>
<evidence type="ECO:0000256" key="2">
    <source>
        <dbReference type="ARBA" id="ARBA00034247"/>
    </source>
</evidence>
<dbReference type="SUPFAM" id="SSF52172">
    <property type="entry name" value="CheY-like"/>
    <property type="match status" value="2"/>
</dbReference>
<dbReference type="Gene3D" id="3.30.70.270">
    <property type="match status" value="1"/>
</dbReference>
<protein>
    <recommendedName>
        <fullName evidence="1">diguanylate cyclase</fullName>
        <ecNumber evidence="1">2.7.7.65</ecNumber>
    </recommendedName>
</protein>
<dbReference type="CDD" id="cd17538">
    <property type="entry name" value="REC_D1_PleD-like"/>
    <property type="match status" value="1"/>
</dbReference>
<dbReference type="RefSeq" id="WP_151118542.1">
    <property type="nucleotide sequence ID" value="NZ_CP042582.1"/>
</dbReference>
<dbReference type="GO" id="GO:1902201">
    <property type="term" value="P:negative regulation of bacterial-type flagellum-dependent cell motility"/>
    <property type="evidence" value="ECO:0007669"/>
    <property type="project" value="TreeGrafter"/>
</dbReference>
<dbReference type="PANTHER" id="PTHR45138:SF9">
    <property type="entry name" value="DIGUANYLATE CYCLASE DGCM-RELATED"/>
    <property type="match status" value="1"/>
</dbReference>
<dbReference type="PROSITE" id="PS50887">
    <property type="entry name" value="GGDEF"/>
    <property type="match status" value="1"/>
</dbReference>
<dbReference type="InterPro" id="IPR029787">
    <property type="entry name" value="Nucleotide_cyclase"/>
</dbReference>
<dbReference type="SUPFAM" id="SSF55073">
    <property type="entry name" value="Nucleotide cyclase"/>
    <property type="match status" value="1"/>
</dbReference>
<dbReference type="FunFam" id="3.40.50.2300:FF:000574">
    <property type="entry name" value="Response regulator PleD"/>
    <property type="match status" value="1"/>
</dbReference>